<sequence>MELLVEVARRAVITEFGTLEQFLSGHPGVGDLFEPVEHQVNTTPDGLSRKKAFEAEARRRDPVRGVGPAPTLAELTLLDDYGIRLRRRVLPAATLEVEELASQLGGDALVSGRSKRSGDLLDKVRRMTSERPNRPARLDYRVGDVIDAVGLRLTVPDMDTLSAALELVKTHFGDRILEIENMYAQPKAQAPSYRVIPVIISIETDGLPCTYELQLTTQRASVAADIEHNTIYKPYVAVNGLQREAVEAAMEEAAALDQLETIERDGHGR</sequence>
<protein>
    <recommendedName>
        <fullName evidence="1">RelA/SpoT domain-containing protein</fullName>
    </recommendedName>
</protein>
<dbReference type="STRING" id="1246995.AFR_42795"/>
<dbReference type="Pfam" id="PF04607">
    <property type="entry name" value="RelA_SpoT"/>
    <property type="match status" value="1"/>
</dbReference>
<evidence type="ECO:0000259" key="1">
    <source>
        <dbReference type="Pfam" id="PF04607"/>
    </source>
</evidence>
<evidence type="ECO:0000313" key="2">
    <source>
        <dbReference type="EMBL" id="AGZ46813.1"/>
    </source>
</evidence>
<dbReference type="AlphaFoldDB" id="U5WC65"/>
<dbReference type="eggNOG" id="COG2357">
    <property type="taxonomic scope" value="Bacteria"/>
</dbReference>
<keyword evidence="3" id="KW-1185">Reference proteome</keyword>
<proteinExistence type="predicted"/>
<dbReference type="SUPFAM" id="SSF81301">
    <property type="entry name" value="Nucleotidyltransferase"/>
    <property type="match status" value="1"/>
</dbReference>
<reference evidence="2 3" key="1">
    <citation type="journal article" date="2014" name="J. Biotechnol.">
        <title>Complete genome sequence of the actinobacterium Actinoplanes friuliensis HAG 010964, producer of the lipopeptide antibiotic friulimycin.</title>
        <authorList>
            <person name="Ruckert C."/>
            <person name="Szczepanowski R."/>
            <person name="Albersmeier A."/>
            <person name="Goesmann A."/>
            <person name="Fischer N."/>
            <person name="Steinkamper A."/>
            <person name="Puhler A."/>
            <person name="Biener R."/>
            <person name="Schwartz D."/>
            <person name="Kalinowski J."/>
        </authorList>
    </citation>
    <scope>NUCLEOTIDE SEQUENCE [LARGE SCALE GENOMIC DNA]</scope>
    <source>
        <strain evidence="2 3">DSM 7358</strain>
    </source>
</reference>
<feature type="domain" description="RelA/SpoT" evidence="1">
    <location>
        <begin position="112"/>
        <end position="233"/>
    </location>
</feature>
<dbReference type="EMBL" id="CP006272">
    <property type="protein sequence ID" value="AGZ46813.1"/>
    <property type="molecule type" value="Genomic_DNA"/>
</dbReference>
<dbReference type="KEGG" id="afs:AFR_42795"/>
<dbReference type="PATRIC" id="fig|1246995.3.peg.8657"/>
<dbReference type="HOGENOM" id="CLU_1033016_0_0_11"/>
<dbReference type="InterPro" id="IPR043519">
    <property type="entry name" value="NT_sf"/>
</dbReference>
<dbReference type="InterPro" id="IPR007685">
    <property type="entry name" value="RelA_SpoT"/>
</dbReference>
<dbReference type="Gene3D" id="3.30.460.10">
    <property type="entry name" value="Beta Polymerase, domain 2"/>
    <property type="match status" value="1"/>
</dbReference>
<name>U5WC65_9ACTN</name>
<gene>
    <name evidence="2" type="ORF">AFR_42795</name>
</gene>
<accession>U5WC65</accession>
<organism evidence="2 3">
    <name type="scientific">Actinoplanes friuliensis DSM 7358</name>
    <dbReference type="NCBI Taxonomy" id="1246995"/>
    <lineage>
        <taxon>Bacteria</taxon>
        <taxon>Bacillati</taxon>
        <taxon>Actinomycetota</taxon>
        <taxon>Actinomycetes</taxon>
        <taxon>Micromonosporales</taxon>
        <taxon>Micromonosporaceae</taxon>
        <taxon>Actinoplanes</taxon>
    </lineage>
</organism>
<dbReference type="GO" id="GO:0015969">
    <property type="term" value="P:guanosine tetraphosphate metabolic process"/>
    <property type="evidence" value="ECO:0007669"/>
    <property type="project" value="InterPro"/>
</dbReference>
<dbReference type="Proteomes" id="UP000017746">
    <property type="component" value="Chromosome"/>
</dbReference>
<evidence type="ECO:0000313" key="3">
    <source>
        <dbReference type="Proteomes" id="UP000017746"/>
    </source>
</evidence>